<dbReference type="GO" id="GO:0043565">
    <property type="term" value="F:sequence-specific DNA binding"/>
    <property type="evidence" value="ECO:0007669"/>
    <property type="project" value="InterPro"/>
</dbReference>
<feature type="domain" description="HTH araC/xylS-type" evidence="5">
    <location>
        <begin position="381"/>
        <end position="479"/>
    </location>
</feature>
<gene>
    <name evidence="6" type="ORF">SAMN02745132_01194</name>
</gene>
<dbReference type="Gene3D" id="2.60.40.10">
    <property type="entry name" value="Immunoglobulins"/>
    <property type="match status" value="1"/>
</dbReference>
<sequence length="485" mass="54550">MGQFYFGDSVAKWISFKSALTARLLSIVDLDEDGIWLGTTHGVIRYFDGSFEEIISKGEVGSVKSLSVSDGGDLWLVASDGVLRYSMTEKAPAVTILNHLENGRVLCAYVQDEAITYITTNGVFRKYKGHTLKQSVLTTQLTSQSVRYFCEMSTQAVYFAGDLGVFYLSTNTLDKLFNLPLRPSFVSTVYIDDLPYSLGPLSQTPLFSVLAKSTARIDISQMPFNLREGVTYKLEGGGKDTWHKTKDNQLIFSALDSGDYTLVLKESTGGEETQRQVFSFTVVRVWYEKLGVMIVSILAMAWLCFFYFHKKSAKRVSKINLFSPDITEKVHLAEETDSADLVSVIKPHFPEMALEPTIELREIASQHDQKALVANDELWKNNVQGEIDKHYGDPEYSTSSLAGALFISERSLQRRFKAVFGYTFKEALISARLENAKHLLAKGEKVSDVSIACGFNEPSYFSKSFKARFDCMPTQYRERFEEKSV</sequence>
<proteinExistence type="predicted"/>
<evidence type="ECO:0000256" key="3">
    <source>
        <dbReference type="ARBA" id="ARBA00023163"/>
    </source>
</evidence>
<keyword evidence="1" id="KW-0805">Transcription regulation</keyword>
<dbReference type="Gene3D" id="2.130.10.10">
    <property type="entry name" value="YVTN repeat-like/Quinoprotein amine dehydrogenase"/>
    <property type="match status" value="1"/>
</dbReference>
<dbReference type="SUPFAM" id="SSF46689">
    <property type="entry name" value="Homeodomain-like"/>
    <property type="match status" value="1"/>
</dbReference>
<accession>A0A1T4UAD4</accession>
<dbReference type="PROSITE" id="PS01124">
    <property type="entry name" value="HTH_ARAC_FAMILY_2"/>
    <property type="match status" value="1"/>
</dbReference>
<keyword evidence="4" id="KW-1133">Transmembrane helix</keyword>
<evidence type="ECO:0000313" key="7">
    <source>
        <dbReference type="Proteomes" id="UP000190162"/>
    </source>
</evidence>
<dbReference type="Gene3D" id="1.10.10.60">
    <property type="entry name" value="Homeodomain-like"/>
    <property type="match status" value="1"/>
</dbReference>
<dbReference type="InterPro" id="IPR018060">
    <property type="entry name" value="HTH_AraC"/>
</dbReference>
<keyword evidence="4" id="KW-0472">Membrane</keyword>
<dbReference type="AlphaFoldDB" id="A0A1T4UAD4"/>
<dbReference type="InterPro" id="IPR013783">
    <property type="entry name" value="Ig-like_fold"/>
</dbReference>
<dbReference type="OrthoDB" id="9803764at2"/>
<dbReference type="EMBL" id="FUXU01000010">
    <property type="protein sequence ID" value="SKA49712.1"/>
    <property type="molecule type" value="Genomic_DNA"/>
</dbReference>
<name>A0A1T4UAD4_9GAMM</name>
<feature type="transmembrane region" description="Helical" evidence="4">
    <location>
        <begin position="290"/>
        <end position="308"/>
    </location>
</feature>
<evidence type="ECO:0000256" key="2">
    <source>
        <dbReference type="ARBA" id="ARBA00023125"/>
    </source>
</evidence>
<reference evidence="7" key="1">
    <citation type="submission" date="2017-02" db="EMBL/GenBank/DDBJ databases">
        <authorList>
            <person name="Varghese N."/>
            <person name="Submissions S."/>
        </authorList>
    </citation>
    <scope>NUCLEOTIDE SEQUENCE [LARGE SCALE GENOMIC DNA]</scope>
    <source>
        <strain evidence="7">DSM 22720</strain>
    </source>
</reference>
<dbReference type="SMART" id="SM00342">
    <property type="entry name" value="HTH_ARAC"/>
    <property type="match status" value="1"/>
</dbReference>
<dbReference type="Proteomes" id="UP000190162">
    <property type="component" value="Unassembled WGS sequence"/>
</dbReference>
<keyword evidence="4" id="KW-0812">Transmembrane</keyword>
<dbReference type="PRINTS" id="PR00032">
    <property type="entry name" value="HTHARAC"/>
</dbReference>
<evidence type="ECO:0000256" key="1">
    <source>
        <dbReference type="ARBA" id="ARBA00023015"/>
    </source>
</evidence>
<keyword evidence="2 6" id="KW-0238">DNA-binding</keyword>
<evidence type="ECO:0000313" key="6">
    <source>
        <dbReference type="EMBL" id="SKA49712.1"/>
    </source>
</evidence>
<keyword evidence="3" id="KW-0804">Transcription</keyword>
<keyword evidence="7" id="KW-1185">Reference proteome</keyword>
<dbReference type="RefSeq" id="WP_078751642.1">
    <property type="nucleotide sequence ID" value="NZ_FUXU01000010.1"/>
</dbReference>
<organism evidence="6 7">
    <name type="scientific">Enterovibrio nigricans DSM 22720</name>
    <dbReference type="NCBI Taxonomy" id="1121868"/>
    <lineage>
        <taxon>Bacteria</taxon>
        <taxon>Pseudomonadati</taxon>
        <taxon>Pseudomonadota</taxon>
        <taxon>Gammaproteobacteria</taxon>
        <taxon>Vibrionales</taxon>
        <taxon>Vibrionaceae</taxon>
        <taxon>Enterovibrio</taxon>
    </lineage>
</organism>
<dbReference type="Pfam" id="PF12833">
    <property type="entry name" value="HTH_18"/>
    <property type="match status" value="1"/>
</dbReference>
<dbReference type="InterPro" id="IPR009057">
    <property type="entry name" value="Homeodomain-like_sf"/>
</dbReference>
<dbReference type="PANTHER" id="PTHR43280:SF28">
    <property type="entry name" value="HTH-TYPE TRANSCRIPTIONAL ACTIVATOR RHAS"/>
    <property type="match status" value="1"/>
</dbReference>
<evidence type="ECO:0000259" key="5">
    <source>
        <dbReference type="PROSITE" id="PS01124"/>
    </source>
</evidence>
<dbReference type="InterPro" id="IPR020449">
    <property type="entry name" value="Tscrpt_reg_AraC-type_HTH"/>
</dbReference>
<dbReference type="PANTHER" id="PTHR43280">
    <property type="entry name" value="ARAC-FAMILY TRANSCRIPTIONAL REGULATOR"/>
    <property type="match status" value="1"/>
</dbReference>
<dbReference type="InterPro" id="IPR015943">
    <property type="entry name" value="WD40/YVTN_repeat-like_dom_sf"/>
</dbReference>
<evidence type="ECO:0000256" key="4">
    <source>
        <dbReference type="SAM" id="Phobius"/>
    </source>
</evidence>
<protein>
    <submittedName>
        <fullName evidence="6">AraC-type DNA-binding protein</fullName>
    </submittedName>
</protein>
<dbReference type="GO" id="GO:0003700">
    <property type="term" value="F:DNA-binding transcription factor activity"/>
    <property type="evidence" value="ECO:0007669"/>
    <property type="project" value="InterPro"/>
</dbReference>